<protein>
    <submittedName>
        <fullName evidence="1">Uncharacterized protein</fullName>
    </submittedName>
</protein>
<sequence>MPSVSLSLPAALAGRARTWVCLSCMFWTAILQSCCTGTSGMGFAGTRTRSTAVDVIIYDEKMRETGVQNEADVIYSLAASKNEIPGPKLYTWHGFDYLLRRDDIANGKRHVPLGRQTCPDVSRGQSRSSRKRAGNIQYLKAQNALPPNSEL</sequence>
<reference evidence="1" key="1">
    <citation type="submission" date="2023-08" db="EMBL/GenBank/DDBJ databases">
        <title>Chromosome-level Genome Assembly of mud carp (Cirrhinus molitorella).</title>
        <authorList>
            <person name="Liu H."/>
        </authorList>
    </citation>
    <scope>NUCLEOTIDE SEQUENCE</scope>
    <source>
        <strain evidence="1">Prfri</strain>
        <tissue evidence="1">Muscle</tissue>
    </source>
</reference>
<evidence type="ECO:0000313" key="2">
    <source>
        <dbReference type="Proteomes" id="UP001187343"/>
    </source>
</evidence>
<name>A0AA88TQW8_9TELE</name>
<dbReference type="EMBL" id="JAUYZG010000006">
    <property type="protein sequence ID" value="KAK2904719.1"/>
    <property type="molecule type" value="Genomic_DNA"/>
</dbReference>
<accession>A0AA88TQW8</accession>
<evidence type="ECO:0000313" key="1">
    <source>
        <dbReference type="EMBL" id="KAK2904719.1"/>
    </source>
</evidence>
<dbReference type="AlphaFoldDB" id="A0AA88TQW8"/>
<organism evidence="1 2">
    <name type="scientific">Cirrhinus molitorella</name>
    <name type="common">mud carp</name>
    <dbReference type="NCBI Taxonomy" id="172907"/>
    <lineage>
        <taxon>Eukaryota</taxon>
        <taxon>Metazoa</taxon>
        <taxon>Chordata</taxon>
        <taxon>Craniata</taxon>
        <taxon>Vertebrata</taxon>
        <taxon>Euteleostomi</taxon>
        <taxon>Actinopterygii</taxon>
        <taxon>Neopterygii</taxon>
        <taxon>Teleostei</taxon>
        <taxon>Ostariophysi</taxon>
        <taxon>Cypriniformes</taxon>
        <taxon>Cyprinidae</taxon>
        <taxon>Labeoninae</taxon>
        <taxon>Labeonini</taxon>
        <taxon>Cirrhinus</taxon>
    </lineage>
</organism>
<comment type="caution">
    <text evidence="1">The sequence shown here is derived from an EMBL/GenBank/DDBJ whole genome shotgun (WGS) entry which is preliminary data.</text>
</comment>
<dbReference type="Proteomes" id="UP001187343">
    <property type="component" value="Unassembled WGS sequence"/>
</dbReference>
<gene>
    <name evidence="1" type="ORF">Q8A67_006518</name>
</gene>
<proteinExistence type="predicted"/>
<keyword evidence="2" id="KW-1185">Reference proteome</keyword>